<evidence type="ECO:0000313" key="4">
    <source>
        <dbReference type="Proteomes" id="UP001501231"/>
    </source>
</evidence>
<keyword evidence="2" id="KW-0503">Monooxygenase</keyword>
<dbReference type="Gene3D" id="1.10.630.10">
    <property type="entry name" value="Cytochrome P450"/>
    <property type="match status" value="1"/>
</dbReference>
<dbReference type="InterPro" id="IPR001128">
    <property type="entry name" value="Cyt_P450"/>
</dbReference>
<comment type="caution">
    <text evidence="3">The sequence shown here is derived from an EMBL/GenBank/DDBJ whole genome shotgun (WGS) entry which is preliminary data.</text>
</comment>
<comment type="similarity">
    <text evidence="1 2">Belongs to the cytochrome P450 family.</text>
</comment>
<protein>
    <submittedName>
        <fullName evidence="3">Cytochrome P450</fullName>
    </submittedName>
</protein>
<reference evidence="4" key="1">
    <citation type="journal article" date="2019" name="Int. J. Syst. Evol. Microbiol.">
        <title>The Global Catalogue of Microorganisms (GCM) 10K type strain sequencing project: providing services to taxonomists for standard genome sequencing and annotation.</title>
        <authorList>
            <consortium name="The Broad Institute Genomics Platform"/>
            <consortium name="The Broad Institute Genome Sequencing Center for Infectious Disease"/>
            <person name="Wu L."/>
            <person name="Ma J."/>
        </authorList>
    </citation>
    <scope>NUCLEOTIDE SEQUENCE [LARGE SCALE GENOMIC DNA]</scope>
    <source>
        <strain evidence="4">JCM 3325</strain>
    </source>
</reference>
<dbReference type="CDD" id="cd11029">
    <property type="entry name" value="CYP107-like"/>
    <property type="match status" value="1"/>
</dbReference>
<dbReference type="SUPFAM" id="SSF48264">
    <property type="entry name" value="Cytochrome P450"/>
    <property type="match status" value="1"/>
</dbReference>
<keyword evidence="4" id="KW-1185">Reference proteome</keyword>
<dbReference type="PANTHER" id="PTHR46696">
    <property type="entry name" value="P450, PUTATIVE (EUROFUNG)-RELATED"/>
    <property type="match status" value="1"/>
</dbReference>
<dbReference type="PANTHER" id="PTHR46696:SF1">
    <property type="entry name" value="CYTOCHROME P450 YJIB-RELATED"/>
    <property type="match status" value="1"/>
</dbReference>
<name>A0ABP5XMA1_9ACTN</name>
<dbReference type="PROSITE" id="PS00086">
    <property type="entry name" value="CYTOCHROME_P450"/>
    <property type="match status" value="1"/>
</dbReference>
<keyword evidence="2" id="KW-0479">Metal-binding</keyword>
<dbReference type="EMBL" id="BAAARW010000039">
    <property type="protein sequence ID" value="GAA2454324.1"/>
    <property type="molecule type" value="Genomic_DNA"/>
</dbReference>
<organism evidence="3 4">
    <name type="scientific">Actinomadura vinacea</name>
    <dbReference type="NCBI Taxonomy" id="115336"/>
    <lineage>
        <taxon>Bacteria</taxon>
        <taxon>Bacillati</taxon>
        <taxon>Actinomycetota</taxon>
        <taxon>Actinomycetes</taxon>
        <taxon>Streptosporangiales</taxon>
        <taxon>Thermomonosporaceae</taxon>
        <taxon>Actinomadura</taxon>
    </lineage>
</organism>
<dbReference type="InterPro" id="IPR002397">
    <property type="entry name" value="Cyt_P450_B"/>
</dbReference>
<accession>A0ABP5XMA1</accession>
<proteinExistence type="inferred from homology"/>
<evidence type="ECO:0000256" key="1">
    <source>
        <dbReference type="ARBA" id="ARBA00010617"/>
    </source>
</evidence>
<dbReference type="RefSeq" id="WP_344597352.1">
    <property type="nucleotide sequence ID" value="NZ_BAAARW010000039.1"/>
</dbReference>
<dbReference type="InterPro" id="IPR036396">
    <property type="entry name" value="Cyt_P450_sf"/>
</dbReference>
<sequence>MESDRESARIVLDFRPEDVHSVNDRLRRAGPLVPVELEGVRVWAAARYSTLQAVLTHPDLSRDIRHWSEEGRRALDPGGSLAQIVRDTSMVNAEGAEHRRLRGPLARAFSPRHVRGLRPGIEKAAATLVDRLAQLPPGPVDLRREFAYPLPSEVIADLLDIPAERRPELYEHGRVTATTRDGRRRIADARAGRRAVLTEVVAERRGAPGDDLISELIALEGDRLTADEVIDTIETLFVAGHVTTVNLITNAVRALLSSPGQLRLLRSGERPWDAAVEEALRVHSPIGLFPMRYAVRDLRIDGVPVRKGEAVLACYAAAGRDPERYGPRAARFEVSAAPPSHLSFGQGAHYCLGAPLARLQTGIALAALFEAFPDMAPAEPLDRLGGLDTVIAVSTRTLPVLLGRRAR</sequence>
<dbReference type="Pfam" id="PF00067">
    <property type="entry name" value="p450"/>
    <property type="match status" value="1"/>
</dbReference>
<keyword evidence="2" id="KW-0349">Heme</keyword>
<evidence type="ECO:0000313" key="3">
    <source>
        <dbReference type="EMBL" id="GAA2454324.1"/>
    </source>
</evidence>
<keyword evidence="2" id="KW-0408">Iron</keyword>
<dbReference type="InterPro" id="IPR017972">
    <property type="entry name" value="Cyt_P450_CS"/>
</dbReference>
<keyword evidence="2" id="KW-0560">Oxidoreductase</keyword>
<evidence type="ECO:0000256" key="2">
    <source>
        <dbReference type="RuleBase" id="RU000461"/>
    </source>
</evidence>
<gene>
    <name evidence="3" type="ORF">GCM10010191_86500</name>
</gene>
<dbReference type="PRINTS" id="PR00359">
    <property type="entry name" value="BP450"/>
</dbReference>
<dbReference type="Proteomes" id="UP001501231">
    <property type="component" value="Unassembled WGS sequence"/>
</dbReference>